<comment type="caution">
    <text evidence="2">The sequence shown here is derived from an EMBL/GenBank/DDBJ whole genome shotgun (WGS) entry which is preliminary data.</text>
</comment>
<feature type="compositionally biased region" description="Polar residues" evidence="1">
    <location>
        <begin position="19"/>
        <end position="28"/>
    </location>
</feature>
<dbReference type="Proteomes" id="UP001140949">
    <property type="component" value="Unassembled WGS sequence"/>
</dbReference>
<dbReference type="PANTHER" id="PTHR26312">
    <property type="entry name" value="TETRATRICOPEPTIDE REPEAT PROTEIN 5"/>
    <property type="match status" value="1"/>
</dbReference>
<accession>A0AAX6FL76</accession>
<dbReference type="AlphaFoldDB" id="A0AAX6FL76"/>
<dbReference type="SUPFAM" id="SSF48452">
    <property type="entry name" value="TPR-like"/>
    <property type="match status" value="1"/>
</dbReference>
<organism evidence="2 3">
    <name type="scientific">Iris pallida</name>
    <name type="common">Sweet iris</name>
    <dbReference type="NCBI Taxonomy" id="29817"/>
    <lineage>
        <taxon>Eukaryota</taxon>
        <taxon>Viridiplantae</taxon>
        <taxon>Streptophyta</taxon>
        <taxon>Embryophyta</taxon>
        <taxon>Tracheophyta</taxon>
        <taxon>Spermatophyta</taxon>
        <taxon>Magnoliopsida</taxon>
        <taxon>Liliopsida</taxon>
        <taxon>Asparagales</taxon>
        <taxon>Iridaceae</taxon>
        <taxon>Iridoideae</taxon>
        <taxon>Irideae</taxon>
        <taxon>Iris</taxon>
    </lineage>
</organism>
<feature type="region of interest" description="Disordered" evidence="1">
    <location>
        <begin position="1"/>
        <end position="57"/>
    </location>
</feature>
<feature type="region of interest" description="Disordered" evidence="1">
    <location>
        <begin position="273"/>
        <end position="296"/>
    </location>
</feature>
<dbReference type="EMBL" id="JANAVB010028196">
    <property type="protein sequence ID" value="KAJ6816711.1"/>
    <property type="molecule type" value="Genomic_DNA"/>
</dbReference>
<dbReference type="Gene3D" id="1.25.40.10">
    <property type="entry name" value="Tetratricopeptide repeat domain"/>
    <property type="match status" value="1"/>
</dbReference>
<feature type="compositionally biased region" description="Low complexity" evidence="1">
    <location>
        <begin position="1"/>
        <end position="18"/>
    </location>
</feature>
<reference evidence="2" key="1">
    <citation type="journal article" date="2023" name="GigaByte">
        <title>Genome assembly of the bearded iris, Iris pallida Lam.</title>
        <authorList>
            <person name="Bruccoleri R.E."/>
            <person name="Oakeley E.J."/>
            <person name="Faust A.M.E."/>
            <person name="Altorfer M."/>
            <person name="Dessus-Babus S."/>
            <person name="Burckhardt D."/>
            <person name="Oertli M."/>
            <person name="Naumann U."/>
            <person name="Petersen F."/>
            <person name="Wong J."/>
        </authorList>
    </citation>
    <scope>NUCLEOTIDE SEQUENCE</scope>
    <source>
        <strain evidence="2">GSM-AAB239-AS_SAM_17_03QT</strain>
    </source>
</reference>
<evidence type="ECO:0000256" key="1">
    <source>
        <dbReference type="SAM" id="MobiDB-lite"/>
    </source>
</evidence>
<evidence type="ECO:0000313" key="2">
    <source>
        <dbReference type="EMBL" id="KAJ6816711.1"/>
    </source>
</evidence>
<evidence type="ECO:0000313" key="3">
    <source>
        <dbReference type="Proteomes" id="UP001140949"/>
    </source>
</evidence>
<feature type="compositionally biased region" description="Low complexity" evidence="1">
    <location>
        <begin position="29"/>
        <end position="47"/>
    </location>
</feature>
<name>A0AAX6FL76_IRIPA</name>
<dbReference type="PANTHER" id="PTHR26312:SF215">
    <property type="entry name" value="TPR REPEAT PROTEIN"/>
    <property type="match status" value="1"/>
</dbReference>
<gene>
    <name evidence="2" type="ORF">M6B38_415415</name>
</gene>
<sequence>MLLRSVSSPILKSSISVSAETSPGSTNHLRLSSLSLPPRSSAAPTRSMSESNTSELFAPPVVPKRKERVAIIQNEEDREAEESASINQSSSSIGLQQGLLAITGLDAQARPQPPSLVLDEGCVGDGGSGGRICSGGASGESGFFSDSNKNMDAYYREMIQANPSDPLLLGNYAKYLKEVRGDLDKAEEYCERAILANQEDGGTLSMYADITWERSKDAERAEAYFDRAVRAAPEDCYIAASYARFLWDADEEEEEEEEEEGKKENMTEVKAAIPASRTPPPFFPGQATTSAIAAAS</sequence>
<reference evidence="2" key="2">
    <citation type="submission" date="2023-04" db="EMBL/GenBank/DDBJ databases">
        <authorList>
            <person name="Bruccoleri R.E."/>
            <person name="Oakeley E.J."/>
            <person name="Faust A.-M."/>
            <person name="Dessus-Babus S."/>
            <person name="Altorfer M."/>
            <person name="Burckhardt D."/>
            <person name="Oertli M."/>
            <person name="Naumann U."/>
            <person name="Petersen F."/>
            <person name="Wong J."/>
        </authorList>
    </citation>
    <scope>NUCLEOTIDE SEQUENCE</scope>
    <source>
        <strain evidence="2">GSM-AAB239-AS_SAM_17_03QT</strain>
        <tissue evidence="2">Leaf</tissue>
    </source>
</reference>
<proteinExistence type="predicted"/>
<dbReference type="InterPro" id="IPR011990">
    <property type="entry name" value="TPR-like_helical_dom_sf"/>
</dbReference>
<feature type="compositionally biased region" description="Polar residues" evidence="1">
    <location>
        <begin position="286"/>
        <end position="296"/>
    </location>
</feature>
<protein>
    <submittedName>
        <fullName evidence="2">Uncharacterized protein</fullName>
    </submittedName>
</protein>
<keyword evidence="3" id="KW-1185">Reference proteome</keyword>